<evidence type="ECO:0000256" key="1">
    <source>
        <dbReference type="SAM" id="MobiDB-lite"/>
    </source>
</evidence>
<keyword evidence="2" id="KW-0812">Transmembrane</keyword>
<feature type="transmembrane region" description="Helical" evidence="2">
    <location>
        <begin position="90"/>
        <end position="114"/>
    </location>
</feature>
<dbReference type="Gene3D" id="2.120.10.70">
    <property type="entry name" value="Fucose-specific lectin"/>
    <property type="match status" value="1"/>
</dbReference>
<evidence type="ECO:0000313" key="4">
    <source>
        <dbReference type="Proteomes" id="UP001408356"/>
    </source>
</evidence>
<dbReference type="Proteomes" id="UP001408356">
    <property type="component" value="Unassembled WGS sequence"/>
</dbReference>
<protein>
    <recommendedName>
        <fullName evidence="5">Fucose-specific lectin</fullName>
    </recommendedName>
</protein>
<gene>
    <name evidence="3" type="ORF">SUNI508_05672</name>
</gene>
<name>A0ABR2V3I9_9PEZI</name>
<feature type="region of interest" description="Disordered" evidence="1">
    <location>
        <begin position="1"/>
        <end position="73"/>
    </location>
</feature>
<comment type="caution">
    <text evidence="3">The sequence shown here is derived from an EMBL/GenBank/DDBJ whole genome shotgun (WGS) entry which is preliminary data.</text>
</comment>
<proteinExistence type="predicted"/>
<evidence type="ECO:0000256" key="2">
    <source>
        <dbReference type="SAM" id="Phobius"/>
    </source>
</evidence>
<keyword evidence="4" id="KW-1185">Reference proteome</keyword>
<dbReference type="SUPFAM" id="SSF89372">
    <property type="entry name" value="Fucose-specific lectin"/>
    <property type="match status" value="1"/>
</dbReference>
<reference evidence="3 4" key="1">
    <citation type="journal article" date="2024" name="J. Plant Pathol.">
        <title>Sequence and assembly of the genome of Seiridium unicorne, isolate CBS 538.82, causal agent of cypress canker disease.</title>
        <authorList>
            <person name="Scali E."/>
            <person name="Rocca G.D."/>
            <person name="Danti R."/>
            <person name="Garbelotto M."/>
            <person name="Barberini S."/>
            <person name="Baroncelli R."/>
            <person name="Emiliani G."/>
        </authorList>
    </citation>
    <scope>NUCLEOTIDE SEQUENCE [LARGE SCALE GENOMIC DNA]</scope>
    <source>
        <strain evidence="3 4">BM-138-508</strain>
    </source>
</reference>
<evidence type="ECO:0000313" key="3">
    <source>
        <dbReference type="EMBL" id="KAK9421437.1"/>
    </source>
</evidence>
<feature type="region of interest" description="Disordered" evidence="1">
    <location>
        <begin position="117"/>
        <end position="138"/>
    </location>
</feature>
<organism evidence="3 4">
    <name type="scientific">Seiridium unicorne</name>
    <dbReference type="NCBI Taxonomy" id="138068"/>
    <lineage>
        <taxon>Eukaryota</taxon>
        <taxon>Fungi</taxon>
        <taxon>Dikarya</taxon>
        <taxon>Ascomycota</taxon>
        <taxon>Pezizomycotina</taxon>
        <taxon>Sordariomycetes</taxon>
        <taxon>Xylariomycetidae</taxon>
        <taxon>Amphisphaeriales</taxon>
        <taxon>Sporocadaceae</taxon>
        <taxon>Seiridium</taxon>
    </lineage>
</organism>
<accession>A0ABR2V3I9</accession>
<keyword evidence="2" id="KW-1133">Transmembrane helix</keyword>
<dbReference type="EMBL" id="JARVKF010000179">
    <property type="protein sequence ID" value="KAK9421437.1"/>
    <property type="molecule type" value="Genomic_DNA"/>
</dbReference>
<keyword evidence="2" id="KW-0472">Membrane</keyword>
<sequence>MEPYSALEDPEVVPGKQSQYPELVPGEQLGYPEVGNRDTWSGTNAPEPFNPEYGQGGPLHGLSPATAAAAPGDEKGVGQQSKICGLGRRAFLILIGFIVVVIIGVVVGTTVGVLTTKKHSGDDGLASNGTGTTSDGSNTLSNSSFSAVNFTDPSGYNHRILFFQDPYNNIIERRWASQNNTRATTNISQVMSNSATPIDVPLGTALAATALGRQVELFLIDSSSLIRSLYCSDMVSSPDLWQNYTLNNTLYTYPGSRLAATVKGCGTADSVCSCNLDFCTAGWIVAFQRQEDGAVITTNYSSAWSARELAVNDNEVMASTSLALVTQYQGDEGAMGLVSQRYLSGTQGDVRVTKYTDDHVWGSTNATSIITSVPAPATLEHVVVSKWRDWSTTLSYVLLGNGTLRGTWWDDSTNTALSSITLEGAPENVNFTSISMTHDAVLYGISNDKILEFTVDDSDPSKLHYVAIVYP</sequence>
<feature type="compositionally biased region" description="Low complexity" evidence="1">
    <location>
        <begin position="127"/>
        <end position="138"/>
    </location>
</feature>
<evidence type="ECO:0008006" key="5">
    <source>
        <dbReference type="Google" id="ProtNLM"/>
    </source>
</evidence>